<keyword evidence="3" id="KW-1185">Reference proteome</keyword>
<feature type="compositionally biased region" description="Basic and acidic residues" evidence="1">
    <location>
        <begin position="177"/>
        <end position="194"/>
    </location>
</feature>
<dbReference type="AlphaFoldDB" id="A0A0H2R5C2"/>
<sequence length="209" mass="21569">MAPTTGDNRRRGSTTSASHNHHHQLREDDEHRGVDGGSSQKTTTTAQAQAISTPRRSSLLSEVGSLVSVASDSSVGSTSAGQCVKLQLPSRHPNWRPASASSTSTSTGGAGAGARSTSPPPASLSSLSSRRGTGAGRVRGLGPLSRFEPPEREPEVSSPRTGASIVAVEQQGGGERSIGEEVLKEQRKDEKESGRAGASLLSLSFSCRG</sequence>
<feature type="region of interest" description="Disordered" evidence="1">
    <location>
        <begin position="1"/>
        <end position="209"/>
    </location>
</feature>
<evidence type="ECO:0000313" key="3">
    <source>
        <dbReference type="Proteomes" id="UP000053477"/>
    </source>
</evidence>
<gene>
    <name evidence="2" type="ORF">SCHPADRAFT_687362</name>
</gene>
<reference evidence="2 3" key="1">
    <citation type="submission" date="2015-04" db="EMBL/GenBank/DDBJ databases">
        <title>Complete genome sequence of Schizopora paradoxa KUC8140, a cosmopolitan wood degrader in East Asia.</title>
        <authorList>
            <consortium name="DOE Joint Genome Institute"/>
            <person name="Min B."/>
            <person name="Park H."/>
            <person name="Jang Y."/>
            <person name="Kim J.-J."/>
            <person name="Kim K.H."/>
            <person name="Pangilinan J."/>
            <person name="Lipzen A."/>
            <person name="Riley R."/>
            <person name="Grigoriev I.V."/>
            <person name="Spatafora J.W."/>
            <person name="Choi I.-G."/>
        </authorList>
    </citation>
    <scope>NUCLEOTIDE SEQUENCE [LARGE SCALE GENOMIC DNA]</scope>
    <source>
        <strain evidence="2 3">KUC8140</strain>
    </source>
</reference>
<dbReference type="EMBL" id="KQ086198">
    <property type="protein sequence ID" value="KLO06542.1"/>
    <property type="molecule type" value="Genomic_DNA"/>
</dbReference>
<accession>A0A0H2R5C2</accession>
<name>A0A0H2R5C2_9AGAM</name>
<organism evidence="2 3">
    <name type="scientific">Schizopora paradoxa</name>
    <dbReference type="NCBI Taxonomy" id="27342"/>
    <lineage>
        <taxon>Eukaryota</taxon>
        <taxon>Fungi</taxon>
        <taxon>Dikarya</taxon>
        <taxon>Basidiomycota</taxon>
        <taxon>Agaricomycotina</taxon>
        <taxon>Agaricomycetes</taxon>
        <taxon>Hymenochaetales</taxon>
        <taxon>Schizoporaceae</taxon>
        <taxon>Schizopora</taxon>
    </lineage>
</organism>
<feature type="compositionally biased region" description="Low complexity" evidence="1">
    <location>
        <begin position="96"/>
        <end position="132"/>
    </location>
</feature>
<dbReference type="InParanoid" id="A0A0H2R5C2"/>
<evidence type="ECO:0000256" key="1">
    <source>
        <dbReference type="SAM" id="MobiDB-lite"/>
    </source>
</evidence>
<feature type="compositionally biased region" description="Low complexity" evidence="1">
    <location>
        <begin position="38"/>
        <end position="81"/>
    </location>
</feature>
<proteinExistence type="predicted"/>
<protein>
    <submittedName>
        <fullName evidence="2">Uncharacterized protein</fullName>
    </submittedName>
</protein>
<feature type="compositionally biased region" description="Low complexity" evidence="1">
    <location>
        <begin position="199"/>
        <end position="209"/>
    </location>
</feature>
<feature type="compositionally biased region" description="Basic and acidic residues" evidence="1">
    <location>
        <begin position="25"/>
        <end position="34"/>
    </location>
</feature>
<dbReference type="Proteomes" id="UP000053477">
    <property type="component" value="Unassembled WGS sequence"/>
</dbReference>
<evidence type="ECO:0000313" key="2">
    <source>
        <dbReference type="EMBL" id="KLO06542.1"/>
    </source>
</evidence>